<evidence type="ECO:0000256" key="1">
    <source>
        <dbReference type="SAM" id="MobiDB-lite"/>
    </source>
</evidence>
<dbReference type="EMBL" id="JAEPRE010000280">
    <property type="protein sequence ID" value="KAG2229375.1"/>
    <property type="molecule type" value="Genomic_DNA"/>
</dbReference>
<accession>A0A8H7SGN1</accession>
<sequence length="406" mass="45173">MFRKTAFYYHLKQASAGTIETPMTEDSPCPDSLYIDSTVAATILSSQSDTVTYLSTPENLSISTADEDIICDSENTCSSDVYTDQMNVAVNTSVHCTYQEEDPSYQNRAERRSVQRLELRKIRTGFKKYTRSLTEGNKHIYYNAKMFRKTAFYCHLKQASAGMIETPMIEDSPFSASLSVGSDTTESNLSIITADKNQMTEDIICYSQNTYTSDNYTDQMNAAVNTSVRYTYQEEITSLQTDTAMTLYSSKYTPFNGINKEDPVRVVSDHTDQAVEGTPVAAICKEECLQASTLVLLDNLDHAVESTHVVDIAEEGLSSQTDAHVPLGDIEKVSEGVLVTEDTSLQTDTIMPLTIDMDIPTALTMNMDICRKLQARTDALVHATDPDDAEIGEEKEDTEPLEEDEE</sequence>
<dbReference type="Proteomes" id="UP000613177">
    <property type="component" value="Unassembled WGS sequence"/>
</dbReference>
<proteinExistence type="predicted"/>
<name>A0A8H7SGN1_9FUNG</name>
<dbReference type="AlphaFoldDB" id="A0A8H7SGN1"/>
<evidence type="ECO:0000313" key="3">
    <source>
        <dbReference type="Proteomes" id="UP000613177"/>
    </source>
</evidence>
<gene>
    <name evidence="2" type="ORF">INT48_000912</name>
</gene>
<feature type="region of interest" description="Disordered" evidence="1">
    <location>
        <begin position="382"/>
        <end position="406"/>
    </location>
</feature>
<organism evidence="2 3">
    <name type="scientific">Thamnidium elegans</name>
    <dbReference type="NCBI Taxonomy" id="101142"/>
    <lineage>
        <taxon>Eukaryota</taxon>
        <taxon>Fungi</taxon>
        <taxon>Fungi incertae sedis</taxon>
        <taxon>Mucoromycota</taxon>
        <taxon>Mucoromycotina</taxon>
        <taxon>Mucoromycetes</taxon>
        <taxon>Mucorales</taxon>
        <taxon>Mucorineae</taxon>
        <taxon>Mucoraceae</taxon>
        <taxon>Thamnidium</taxon>
    </lineage>
</organism>
<evidence type="ECO:0000313" key="2">
    <source>
        <dbReference type="EMBL" id="KAG2229375.1"/>
    </source>
</evidence>
<feature type="compositionally biased region" description="Acidic residues" evidence="1">
    <location>
        <begin position="386"/>
        <end position="406"/>
    </location>
</feature>
<reference evidence="2" key="1">
    <citation type="submission" date="2021-01" db="EMBL/GenBank/DDBJ databases">
        <title>Metabolic potential, ecology and presence of endohyphal bacteria is reflected in genomic diversity of Mucoromycotina.</title>
        <authorList>
            <person name="Muszewska A."/>
            <person name="Okrasinska A."/>
            <person name="Steczkiewicz K."/>
            <person name="Drgas O."/>
            <person name="Orlowska M."/>
            <person name="Perlinska-Lenart U."/>
            <person name="Aleksandrzak-Piekarczyk T."/>
            <person name="Szatraj K."/>
            <person name="Zielenkiewicz U."/>
            <person name="Pilsyk S."/>
            <person name="Malc E."/>
            <person name="Mieczkowski P."/>
            <person name="Kruszewska J.S."/>
            <person name="Biernat P."/>
            <person name="Pawlowska J."/>
        </authorList>
    </citation>
    <scope>NUCLEOTIDE SEQUENCE</scope>
    <source>
        <strain evidence="2">WA0000018081</strain>
    </source>
</reference>
<comment type="caution">
    <text evidence="2">The sequence shown here is derived from an EMBL/GenBank/DDBJ whole genome shotgun (WGS) entry which is preliminary data.</text>
</comment>
<protein>
    <submittedName>
        <fullName evidence="2">Uncharacterized protein</fullName>
    </submittedName>
</protein>
<keyword evidence="3" id="KW-1185">Reference proteome</keyword>